<dbReference type="GO" id="GO:0005524">
    <property type="term" value="F:ATP binding"/>
    <property type="evidence" value="ECO:0007669"/>
    <property type="project" value="UniProtKB-UniRule"/>
</dbReference>
<dbReference type="Pfam" id="PF11734">
    <property type="entry name" value="TilS_C"/>
    <property type="match status" value="1"/>
</dbReference>
<dbReference type="InterPro" id="IPR012795">
    <property type="entry name" value="tRNA_Ile_lys_synt_N"/>
</dbReference>
<dbReference type="SMART" id="SM00977">
    <property type="entry name" value="TilS_C"/>
    <property type="match status" value="1"/>
</dbReference>
<evidence type="ECO:0000256" key="3">
    <source>
        <dbReference type="ARBA" id="ARBA00022598"/>
    </source>
</evidence>
<dbReference type="SUPFAM" id="SSF56037">
    <property type="entry name" value="PheT/TilS domain"/>
    <property type="match status" value="1"/>
</dbReference>
<dbReference type="EMBL" id="ACMP01000003">
    <property type="protein sequence ID" value="EEL72971.1"/>
    <property type="molecule type" value="Genomic_DNA"/>
</dbReference>
<keyword evidence="6 8" id="KW-0067">ATP-binding</keyword>
<comment type="function">
    <text evidence="8">Ligates lysine onto the cytidine present at position 34 of the AUA codon-specific tRNA(Ile) that contains the anticodon CAU, in an ATP-dependent manner. Cytidine is converted to lysidine, thus changing the amino acid specificity of the tRNA from methionine to isoleucine.</text>
</comment>
<protein>
    <recommendedName>
        <fullName evidence="8">tRNA(Ile)-lysidine synthase</fullName>
        <ecNumber evidence="8">6.3.4.19</ecNumber>
    </recommendedName>
    <alternativeName>
        <fullName evidence="8">tRNA(Ile)-2-lysyl-cytidine synthase</fullName>
    </alternativeName>
    <alternativeName>
        <fullName evidence="8">tRNA(Ile)-lysidine synthetase</fullName>
    </alternativeName>
</protein>
<dbReference type="PANTHER" id="PTHR43033">
    <property type="entry name" value="TRNA(ILE)-LYSIDINE SYNTHASE-RELATED"/>
    <property type="match status" value="1"/>
</dbReference>
<sequence>MIAKLKDAFVEKVDDFVKQHDVLKKHSTIVVGVSGGPDSLALLYYLLEKRAEKQLEIVVAHVDHMFRGNESYEDLQFVQGLCKELGVICETLRINVSQYQQQYGMNAQVAARECRYAFLERIMKKYDARYVALGHHGDDQVETILMRLVRGSTPKGYAGIAVKRSFHNGYLIRPLLGVTKEEIVDYCNKLKVIPRIDPSNKKEVYTRNRLRKYVLPYLKEENPQMHEKFQKFSVQMQEDEAYLQELAFEKMNKVITKKSDKQISLSIPAFESMSMPLQRRGIQLILNYLYEYKIPSSLSSIHIDKVIEFFKRAQPSGSLDFPGGLKIVRTYEECGFGFKQEIVSPFSQDLSVPGTIILPNGDKLVTEVSEDIPSNMNETVFVAKYNDISYPLRIRSRENGDRMSMQGMDGTKKIKAVFIEAKVPKEKREEWPIVCDASGNIIWVPLLKRSAFATSKELAKKGKYMIIHYKSKESSGRIMK</sequence>
<dbReference type="Pfam" id="PF09179">
    <property type="entry name" value="TilS"/>
    <property type="match status" value="1"/>
</dbReference>
<dbReference type="NCBIfam" id="TIGR02432">
    <property type="entry name" value="lysidine_TilS_N"/>
    <property type="match status" value="1"/>
</dbReference>
<evidence type="ECO:0000256" key="4">
    <source>
        <dbReference type="ARBA" id="ARBA00022694"/>
    </source>
</evidence>
<evidence type="ECO:0000256" key="7">
    <source>
        <dbReference type="ARBA" id="ARBA00048539"/>
    </source>
</evidence>
<dbReference type="Pfam" id="PF01171">
    <property type="entry name" value="ATP_bind_3"/>
    <property type="match status" value="1"/>
</dbReference>
<reference evidence="9" key="1">
    <citation type="journal article" date="2012" name="Genome Res.">
        <title>Genomic characterization of the Bacillus cereus sensu lato species: Backdrop to the evolution of Bacillus anthracis.</title>
        <authorList>
            <person name="Zwick M.E."/>
            <person name="Joseph S.J."/>
            <person name="Didelot X."/>
            <person name="Chen P.E."/>
            <person name="Bishop-Lilly K.A."/>
            <person name="Stewart A.C."/>
            <person name="Willner K."/>
            <person name="Nolan N."/>
            <person name="Lentz S."/>
            <person name="Thomason M.K."/>
            <person name="Sozhamannan S."/>
            <person name="Mateczun A.J."/>
            <person name="Du L."/>
            <person name="Read T.D."/>
        </authorList>
    </citation>
    <scope>NUCLEOTIDE SEQUENCE [LARGE SCALE GENOMIC DNA]</scope>
    <source>
        <strain evidence="9">AH603</strain>
    </source>
</reference>
<dbReference type="SUPFAM" id="SSF82829">
    <property type="entry name" value="MesJ substrate recognition domain-like"/>
    <property type="match status" value="1"/>
</dbReference>
<dbReference type="InterPro" id="IPR011063">
    <property type="entry name" value="TilS/TtcA_N"/>
</dbReference>
<dbReference type="Gene3D" id="3.30.465.60">
    <property type="match status" value="1"/>
</dbReference>
<dbReference type="AlphaFoldDB" id="C2XN08"/>
<dbReference type="GO" id="GO:0006400">
    <property type="term" value="P:tRNA modification"/>
    <property type="evidence" value="ECO:0007669"/>
    <property type="project" value="UniProtKB-UniRule"/>
</dbReference>
<dbReference type="InterPro" id="IPR012094">
    <property type="entry name" value="tRNA_Ile_lys_synt"/>
</dbReference>
<dbReference type="InterPro" id="IPR014729">
    <property type="entry name" value="Rossmann-like_a/b/a_fold"/>
</dbReference>
<dbReference type="PANTHER" id="PTHR43033:SF1">
    <property type="entry name" value="TRNA(ILE)-LYSIDINE SYNTHASE-RELATED"/>
    <property type="match status" value="1"/>
</dbReference>
<proteinExistence type="inferred from homology"/>
<feature type="binding site" evidence="8">
    <location>
        <begin position="34"/>
        <end position="39"/>
    </location>
    <ligand>
        <name>ATP</name>
        <dbReference type="ChEBI" id="CHEBI:30616"/>
    </ligand>
</feature>
<evidence type="ECO:0000256" key="6">
    <source>
        <dbReference type="ARBA" id="ARBA00022840"/>
    </source>
</evidence>
<evidence type="ECO:0000256" key="5">
    <source>
        <dbReference type="ARBA" id="ARBA00022741"/>
    </source>
</evidence>
<keyword evidence="2 8" id="KW-0963">Cytoplasm</keyword>
<evidence type="ECO:0000256" key="1">
    <source>
        <dbReference type="ARBA" id="ARBA00004496"/>
    </source>
</evidence>
<dbReference type="CDD" id="cd01992">
    <property type="entry name" value="TilS_N"/>
    <property type="match status" value="1"/>
</dbReference>
<keyword evidence="5 8" id="KW-0547">Nucleotide-binding</keyword>
<keyword evidence="3 8" id="KW-0436">Ligase</keyword>
<dbReference type="HAMAP" id="MF_01161">
    <property type="entry name" value="tRNA_Ile_lys_synt"/>
    <property type="match status" value="1"/>
</dbReference>
<comment type="similarity">
    <text evidence="8">Belongs to the tRNA(Ile)-lysidine synthase family.</text>
</comment>
<dbReference type="NCBIfam" id="TIGR02433">
    <property type="entry name" value="lysidine_TilS_C"/>
    <property type="match status" value="1"/>
</dbReference>
<dbReference type="Proteomes" id="UP000001753">
    <property type="component" value="Chromosome"/>
</dbReference>
<dbReference type="EC" id="6.3.4.19" evidence="8"/>
<dbReference type="GO" id="GO:0005737">
    <property type="term" value="C:cytoplasm"/>
    <property type="evidence" value="ECO:0007669"/>
    <property type="project" value="UniProtKB-SubCell"/>
</dbReference>
<dbReference type="InterPro" id="IPR012796">
    <property type="entry name" value="Lysidine-tRNA-synth_C"/>
</dbReference>
<organism evidence="9">
    <name type="scientific">Bacillus mycoides</name>
    <dbReference type="NCBI Taxonomy" id="1405"/>
    <lineage>
        <taxon>Bacteria</taxon>
        <taxon>Bacillati</taxon>
        <taxon>Bacillota</taxon>
        <taxon>Bacilli</taxon>
        <taxon>Bacillales</taxon>
        <taxon>Bacillaceae</taxon>
        <taxon>Bacillus</taxon>
        <taxon>Bacillus cereus group</taxon>
    </lineage>
</organism>
<comment type="domain">
    <text evidence="8">The N-terminal region contains the highly conserved SGGXDS motif, predicted to be a P-loop motif involved in ATP binding.</text>
</comment>
<evidence type="ECO:0000256" key="2">
    <source>
        <dbReference type="ARBA" id="ARBA00022490"/>
    </source>
</evidence>
<comment type="caution">
    <text evidence="9">The sequence shown here is derived from an EMBL/GenBank/DDBJ whole genome shotgun (WGS) entry which is preliminary data.</text>
</comment>
<dbReference type="GO" id="GO:0032267">
    <property type="term" value="F:tRNA(Ile)-lysidine synthase activity"/>
    <property type="evidence" value="ECO:0007669"/>
    <property type="project" value="UniProtKB-EC"/>
</dbReference>
<keyword evidence="4 8" id="KW-0819">tRNA processing</keyword>
<accession>C2XN08</accession>
<dbReference type="Gene3D" id="3.40.50.620">
    <property type="entry name" value="HUPs"/>
    <property type="match status" value="1"/>
</dbReference>
<comment type="catalytic activity">
    <reaction evidence="7 8">
        <text>cytidine(34) in tRNA(Ile2) + L-lysine + ATP = lysidine(34) in tRNA(Ile2) + AMP + diphosphate + H(+)</text>
        <dbReference type="Rhea" id="RHEA:43744"/>
        <dbReference type="Rhea" id="RHEA-COMP:10625"/>
        <dbReference type="Rhea" id="RHEA-COMP:10670"/>
        <dbReference type="ChEBI" id="CHEBI:15378"/>
        <dbReference type="ChEBI" id="CHEBI:30616"/>
        <dbReference type="ChEBI" id="CHEBI:32551"/>
        <dbReference type="ChEBI" id="CHEBI:33019"/>
        <dbReference type="ChEBI" id="CHEBI:82748"/>
        <dbReference type="ChEBI" id="CHEBI:83665"/>
        <dbReference type="ChEBI" id="CHEBI:456215"/>
        <dbReference type="EC" id="6.3.4.19"/>
    </reaction>
</comment>
<dbReference type="HOGENOM" id="CLU_018869_0_1_9"/>
<evidence type="ECO:0000313" key="9">
    <source>
        <dbReference type="EMBL" id="EEL72971.1"/>
    </source>
</evidence>
<dbReference type="InterPro" id="IPR015262">
    <property type="entry name" value="tRNA_Ile_lys_synt_subst-bd"/>
</dbReference>
<dbReference type="SUPFAM" id="SSF52402">
    <property type="entry name" value="Adenine nucleotide alpha hydrolases-like"/>
    <property type="match status" value="1"/>
</dbReference>
<name>C2XN08_BACMY</name>
<comment type="subcellular location">
    <subcellularLocation>
        <location evidence="1 8">Cytoplasm</location>
    </subcellularLocation>
</comment>
<accession>C2PPT5</accession>
<gene>
    <name evidence="8" type="primary">tilS</name>
    <name evidence="9" type="ORF">bcere0026_510</name>
</gene>
<evidence type="ECO:0000256" key="8">
    <source>
        <dbReference type="HAMAP-Rule" id="MF_01161"/>
    </source>
</evidence>